<feature type="region of interest" description="Disordered" evidence="1">
    <location>
        <begin position="682"/>
        <end position="706"/>
    </location>
</feature>
<keyword evidence="3" id="KW-1185">Reference proteome</keyword>
<dbReference type="Pfam" id="PF12520">
    <property type="entry name" value="DUF3723"/>
    <property type="match status" value="1"/>
</dbReference>
<evidence type="ECO:0000313" key="3">
    <source>
        <dbReference type="Proteomes" id="UP000736672"/>
    </source>
</evidence>
<feature type="non-terminal residue" evidence="2">
    <location>
        <position position="1"/>
    </location>
</feature>
<feature type="compositionally biased region" description="Polar residues" evidence="1">
    <location>
        <begin position="696"/>
        <end position="706"/>
    </location>
</feature>
<dbReference type="AlphaFoldDB" id="A0A9P9H0M4"/>
<evidence type="ECO:0000313" key="2">
    <source>
        <dbReference type="EMBL" id="KAH7248312.1"/>
    </source>
</evidence>
<dbReference type="InterPro" id="IPR022198">
    <property type="entry name" value="DUF3723"/>
</dbReference>
<dbReference type="OrthoDB" id="4227485at2759"/>
<reference evidence="2" key="1">
    <citation type="journal article" date="2021" name="Nat. Commun.">
        <title>Genetic determinants of endophytism in the Arabidopsis root mycobiome.</title>
        <authorList>
            <person name="Mesny F."/>
            <person name="Miyauchi S."/>
            <person name="Thiergart T."/>
            <person name="Pickel B."/>
            <person name="Atanasova L."/>
            <person name="Karlsson M."/>
            <person name="Huettel B."/>
            <person name="Barry K.W."/>
            <person name="Haridas S."/>
            <person name="Chen C."/>
            <person name="Bauer D."/>
            <person name="Andreopoulos W."/>
            <person name="Pangilinan J."/>
            <person name="LaButti K."/>
            <person name="Riley R."/>
            <person name="Lipzen A."/>
            <person name="Clum A."/>
            <person name="Drula E."/>
            <person name="Henrissat B."/>
            <person name="Kohler A."/>
            <person name="Grigoriev I.V."/>
            <person name="Martin F.M."/>
            <person name="Hacquard S."/>
        </authorList>
    </citation>
    <scope>NUCLEOTIDE SEQUENCE</scope>
    <source>
        <strain evidence="2">FSSC 5 MPI-SDFR-AT-0091</strain>
    </source>
</reference>
<comment type="caution">
    <text evidence="2">The sequence shown here is derived from an EMBL/GenBank/DDBJ whole genome shotgun (WGS) entry which is preliminary data.</text>
</comment>
<protein>
    <submittedName>
        <fullName evidence="2">Uncharacterized protein</fullName>
    </submittedName>
</protein>
<sequence length="706" mass="81594">MGRLGTYVDRQIALDKAINYLGTASIHFRHLAFPECPLDRANVDRTKALMQYGRACLPEKSSHQICAIVDRTQLKQALLRAGVLENQLLNYSGEYVDVDFPDNYRLQCLQGKHRVAAAAEILPFSSRRWIVKLFSSEIQDKTKCDLEEERSNEKDIEDGEFYYRIRLYDGSYDKRFGSSHQDTRRARKWWALLEGTKCAVDRSVKPTKGTSGDYGRLKQLFNYTHSRYTDAFDSFYCIPALYSGFKNSAIQKMLSMDNIDENISSLTFIREFWESVFEGDRKAMRQFDADSLRLLDCKAPGAVESDRLELQGLIASRRIFGNFDEARRDRLWQRICVLTTDCLTPTLWGFFHNLKQLQLISTCLTSLVEVKDHSLRQTLQDQFQASRPDQFLIQVSPLQYRSIHAPGIDVDNFSIAYRQLWLYAWRHHEEMQPSPEKKLAGAQIKPANEIVMLGLANLASRLGFESDTINHLRERDPYRTMAHRHLRDLKQPGSRRSAKHEACVQSMIDCYVSAWEPANEGGTVGSEDEALSQTPTRCGLPRLRDHDKDKGWLFIHYMHNESVDEVFEISSLFAIRSLYKQIFHNMAPVSVDLDTSTAEIDCSSGLEHFYNQREVRPVTSKTPTEDGTEIDAYQIKVQESSQTIDELEKCIHERRRQYQQEETNLNNVKEQLRQAREQLSQANDTHLDTGRVNDLEAQNNQYKQEV</sequence>
<gene>
    <name evidence="2" type="ORF">B0J15DRAFT_400874</name>
</gene>
<accession>A0A9P9H0M4</accession>
<feature type="compositionally biased region" description="Basic and acidic residues" evidence="1">
    <location>
        <begin position="685"/>
        <end position="694"/>
    </location>
</feature>
<dbReference type="EMBL" id="JAGTJS010000014">
    <property type="protein sequence ID" value="KAH7248312.1"/>
    <property type="molecule type" value="Genomic_DNA"/>
</dbReference>
<name>A0A9P9H0M4_FUSSL</name>
<evidence type="ECO:0000256" key="1">
    <source>
        <dbReference type="SAM" id="MobiDB-lite"/>
    </source>
</evidence>
<proteinExistence type="predicted"/>
<dbReference type="Proteomes" id="UP000736672">
    <property type="component" value="Unassembled WGS sequence"/>
</dbReference>
<organism evidence="2 3">
    <name type="scientific">Fusarium solani</name>
    <name type="common">Filamentous fungus</name>
    <dbReference type="NCBI Taxonomy" id="169388"/>
    <lineage>
        <taxon>Eukaryota</taxon>
        <taxon>Fungi</taxon>
        <taxon>Dikarya</taxon>
        <taxon>Ascomycota</taxon>
        <taxon>Pezizomycotina</taxon>
        <taxon>Sordariomycetes</taxon>
        <taxon>Hypocreomycetidae</taxon>
        <taxon>Hypocreales</taxon>
        <taxon>Nectriaceae</taxon>
        <taxon>Fusarium</taxon>
        <taxon>Fusarium solani species complex</taxon>
    </lineage>
</organism>